<dbReference type="SUPFAM" id="SSF52047">
    <property type="entry name" value="RNI-like"/>
    <property type="match status" value="1"/>
</dbReference>
<dbReference type="InterPro" id="IPR050905">
    <property type="entry name" value="Plant_NBS-LRR"/>
</dbReference>
<accession>A0A835ATN6</accession>
<proteinExistence type="predicted"/>
<dbReference type="Proteomes" id="UP000636709">
    <property type="component" value="Unassembled WGS sequence"/>
</dbReference>
<sequence>MGESEQDDELRSPVAFVFCEVRFIFPAVNFQTGVEKIVSLLGSAKKPIYFNGWDGLGASAVLRTIAEHPPPSILEKFDKIIHIDCSRWKSPRELQRAIADELKLTQQVAAIFDVQDEEDDYKGVNQGSRTEIGDITTLIARSLAQYRCLAIFHHGGDDFDDWTRSCGIQQPKVFDSNILWTFRGRLRTRKLERVDILSQSPFCANTDKLNALLAEEARDIALYTHKLGLGVTPEVATDCCLYLLSLNDRGGNIIDYNWATHTSNYWVCDGIVQGGEENQTWEIARALQQQIRLDDYSSSMTNRVPHFGSKLDISTKHWVSSVRFLTSLFKEVLPGTTSLFFAPKRGHESLPTKLFQTAAQLRVLKLCRCTFSFSSPPFHCCHNLRFLGLDRCKDEQGEETEKAGARALEIFQGLWVLDVCHTDWELLALPVETEEPVVSTDIREVHIKGGRIWRSNFAWRRLPNLHRLRVVEPTSPWETAGRGDEFMDMIKLELLDLSGNSTIQVLPSLSGAANLKTLVLDGCVGLEHVGPQGLPPSLESFCLDSGLVEGDKSKAKLSHINLAGCARLAEFRLHGSLPNLVELDLSHTAVKTLDLKDKATVQCLKKIIMVGCELLRSISWPSEKWDTLRLLCIDTRTGGEVARKPSWCDAEHLHAFVAGTDMRFLQSFRFLWNWEWDVPKVKAKMNLCLSSSSKDDGSARRISAASPMPRSLTYNDVNTEQQIATQIHGSSSAVTPFHSLDIHMEIGEGISDVPNTDRAGNICYAMSKVKSLHVHDSSSITAVTYEHIVASQGNGSGVLNGLKRCCVERCPRLQTVFTTQYEGLNFVELETFWAAHLLMAHSIWRSSRRATGSEMGMQSFEALQAIHLHFCPRLRYVLQVSWNDSLSQLETLHIHFCGSLRQVFAVEQEVLERVAASLQYPWQKWKPRKGMLEFPKLKDLYLHELPSLQQICEAKMYAPNLETIHIRGCWGLRRLPATDSRRREEGRPVAVDCEKDWWDKLEWDGMKSGHHPSLFKPRHSKYYRKRHLRGTVLR</sequence>
<organism evidence="2 3">
    <name type="scientific">Digitaria exilis</name>
    <dbReference type="NCBI Taxonomy" id="1010633"/>
    <lineage>
        <taxon>Eukaryota</taxon>
        <taxon>Viridiplantae</taxon>
        <taxon>Streptophyta</taxon>
        <taxon>Embryophyta</taxon>
        <taxon>Tracheophyta</taxon>
        <taxon>Spermatophyta</taxon>
        <taxon>Magnoliopsida</taxon>
        <taxon>Liliopsida</taxon>
        <taxon>Poales</taxon>
        <taxon>Poaceae</taxon>
        <taxon>PACMAD clade</taxon>
        <taxon>Panicoideae</taxon>
        <taxon>Panicodae</taxon>
        <taxon>Paniceae</taxon>
        <taxon>Anthephorinae</taxon>
        <taxon>Digitaria</taxon>
    </lineage>
</organism>
<dbReference type="EMBL" id="JACEFO010002268">
    <property type="protein sequence ID" value="KAF8669992.1"/>
    <property type="molecule type" value="Genomic_DNA"/>
</dbReference>
<evidence type="ECO:0000313" key="2">
    <source>
        <dbReference type="EMBL" id="KAF8669992.1"/>
    </source>
</evidence>
<reference evidence="2" key="1">
    <citation type="submission" date="2020-07" db="EMBL/GenBank/DDBJ databases">
        <title>Genome sequence and genetic diversity analysis of an under-domesticated orphan crop, white fonio (Digitaria exilis).</title>
        <authorList>
            <person name="Bennetzen J.L."/>
            <person name="Chen S."/>
            <person name="Ma X."/>
            <person name="Wang X."/>
            <person name="Yssel A.E.J."/>
            <person name="Chaluvadi S.R."/>
            <person name="Johnson M."/>
            <person name="Gangashetty P."/>
            <person name="Hamidou F."/>
            <person name="Sanogo M.D."/>
            <person name="Zwaenepoel A."/>
            <person name="Wallace J."/>
            <person name="Van De Peer Y."/>
            <person name="Van Deynze A."/>
        </authorList>
    </citation>
    <scope>NUCLEOTIDE SEQUENCE</scope>
    <source>
        <tissue evidence="2">Leaves</tissue>
    </source>
</reference>
<dbReference type="PANTHER" id="PTHR33463:SF200">
    <property type="entry name" value="NB-ARC DOMAIN-CONTAINING PROTEIN"/>
    <property type="match status" value="1"/>
</dbReference>
<dbReference type="AlphaFoldDB" id="A0A835ATN6"/>
<dbReference type="Gene3D" id="3.80.10.10">
    <property type="entry name" value="Ribonuclease Inhibitor"/>
    <property type="match status" value="2"/>
</dbReference>
<keyword evidence="3" id="KW-1185">Reference proteome</keyword>
<gene>
    <name evidence="2" type="ORF">HU200_051177</name>
</gene>
<feature type="domain" description="Disease resistance protein At4g27190-like leucine-rich repeats" evidence="1">
    <location>
        <begin position="855"/>
        <end position="975"/>
    </location>
</feature>
<evidence type="ECO:0000313" key="3">
    <source>
        <dbReference type="Proteomes" id="UP000636709"/>
    </source>
</evidence>
<evidence type="ECO:0000259" key="1">
    <source>
        <dbReference type="Pfam" id="PF23247"/>
    </source>
</evidence>
<dbReference type="PANTHER" id="PTHR33463">
    <property type="entry name" value="NB-ARC DOMAIN-CONTAINING PROTEIN-RELATED"/>
    <property type="match status" value="1"/>
</dbReference>
<dbReference type="SUPFAM" id="SSF52058">
    <property type="entry name" value="L domain-like"/>
    <property type="match status" value="1"/>
</dbReference>
<dbReference type="InterPro" id="IPR032675">
    <property type="entry name" value="LRR_dom_sf"/>
</dbReference>
<dbReference type="OrthoDB" id="614998at2759"/>
<dbReference type="Pfam" id="PF23247">
    <property type="entry name" value="LRR_RPS2"/>
    <property type="match status" value="1"/>
</dbReference>
<comment type="caution">
    <text evidence="2">The sequence shown here is derived from an EMBL/GenBank/DDBJ whole genome shotgun (WGS) entry which is preliminary data.</text>
</comment>
<dbReference type="InterPro" id="IPR057135">
    <property type="entry name" value="At4g27190-like_LRR"/>
</dbReference>
<protein>
    <recommendedName>
        <fullName evidence="1">Disease resistance protein At4g27190-like leucine-rich repeats domain-containing protein</fullName>
    </recommendedName>
</protein>
<name>A0A835ATN6_9POAL</name>